<feature type="transmembrane region" description="Helical" evidence="2">
    <location>
        <begin position="369"/>
        <end position="389"/>
    </location>
</feature>
<dbReference type="AlphaFoldDB" id="A0A1J9R565"/>
<feature type="transmembrane region" description="Helical" evidence="2">
    <location>
        <begin position="109"/>
        <end position="128"/>
    </location>
</feature>
<feature type="compositionally biased region" description="Polar residues" evidence="1">
    <location>
        <begin position="1"/>
        <end position="15"/>
    </location>
</feature>
<feature type="transmembrane region" description="Helical" evidence="2">
    <location>
        <begin position="203"/>
        <end position="223"/>
    </location>
</feature>
<organism evidence="3 4">
    <name type="scientific">Blastomyces percursus</name>
    <dbReference type="NCBI Taxonomy" id="1658174"/>
    <lineage>
        <taxon>Eukaryota</taxon>
        <taxon>Fungi</taxon>
        <taxon>Dikarya</taxon>
        <taxon>Ascomycota</taxon>
        <taxon>Pezizomycotina</taxon>
        <taxon>Eurotiomycetes</taxon>
        <taxon>Eurotiomycetidae</taxon>
        <taxon>Onygenales</taxon>
        <taxon>Ajellomycetaceae</taxon>
        <taxon>Blastomyces</taxon>
    </lineage>
</organism>
<feature type="transmembrane region" description="Helical" evidence="2">
    <location>
        <begin position="243"/>
        <end position="263"/>
    </location>
</feature>
<evidence type="ECO:0000256" key="2">
    <source>
        <dbReference type="SAM" id="Phobius"/>
    </source>
</evidence>
<keyword evidence="2" id="KW-0812">Transmembrane</keyword>
<feature type="region of interest" description="Disordered" evidence="1">
    <location>
        <begin position="1"/>
        <end position="26"/>
    </location>
</feature>
<dbReference type="VEuPathDB" id="FungiDB:ACJ73_05875"/>
<evidence type="ECO:0000313" key="3">
    <source>
        <dbReference type="EMBL" id="OJD22773.1"/>
    </source>
</evidence>
<dbReference type="Proteomes" id="UP000242791">
    <property type="component" value="Unassembled WGS sequence"/>
</dbReference>
<evidence type="ECO:0000313" key="4">
    <source>
        <dbReference type="Proteomes" id="UP000242791"/>
    </source>
</evidence>
<reference evidence="3 4" key="1">
    <citation type="submission" date="2015-08" db="EMBL/GenBank/DDBJ databases">
        <title>Emmonsia species relationships and genome sequence.</title>
        <authorList>
            <person name="Cuomo C.A."/>
            <person name="Schwartz I.S."/>
            <person name="Kenyon C."/>
            <person name="De Hoog G.S."/>
            <person name="Govender N.P."/>
            <person name="Botha A."/>
            <person name="Moreno L."/>
            <person name="De Vries M."/>
            <person name="Munoz J.F."/>
            <person name="Stielow J.B."/>
        </authorList>
    </citation>
    <scope>NUCLEOTIDE SEQUENCE [LARGE SCALE GENOMIC DNA]</scope>
    <source>
        <strain evidence="3 4">EI222</strain>
    </source>
</reference>
<name>A0A1J9R565_9EURO</name>
<feature type="transmembrane region" description="Helical" evidence="2">
    <location>
        <begin position="342"/>
        <end position="363"/>
    </location>
</feature>
<keyword evidence="4" id="KW-1185">Reference proteome</keyword>
<protein>
    <submittedName>
        <fullName evidence="3">Uncharacterized protein</fullName>
    </submittedName>
</protein>
<keyword evidence="2" id="KW-0472">Membrane</keyword>
<comment type="caution">
    <text evidence="3">The sequence shown here is derived from an EMBL/GenBank/DDBJ whole genome shotgun (WGS) entry which is preliminary data.</text>
</comment>
<proteinExistence type="predicted"/>
<gene>
    <name evidence="3" type="ORF">ACJ73_05875</name>
</gene>
<sequence length="395" mass="43749">MPPKKSSMTRLSSSRGKGKQAPHEHEALPTTGKFQAFSWIHCLCRYSSLVICSLALSTVLFSLSTQITQGDLAWTSRHFNSWWQIGGLLAWRTVELTIAWILGYDARDVASFTYLTHLPTYALLYSFYGIRPTTLITVSSITILSTALPFLLFRSSSRIHEEHPFMRLSCSGTHISPKTARSTKTTKSSLKHRHPTILTDCPTTLYTTLVAACIYTVILYSSLATWLPTYLVTYYDGLPDLRIAHVGPKGFVSLLVTLLPAGYSLRDFLFVSSVGAAQLEEQQHKRVTVAVEEEAEGEVKTGGQKARKHDEERTGELLVTLLYRKYWLALPAKTRVLMSRTAALATMIMLNTIVQVVGTISGAEMEGAMGWGAIWTLATCVIGVMFGWVEAADGL</sequence>
<feature type="transmembrane region" description="Helical" evidence="2">
    <location>
        <begin position="134"/>
        <end position="153"/>
    </location>
</feature>
<keyword evidence="2" id="KW-1133">Transmembrane helix</keyword>
<dbReference type="OrthoDB" id="5394254at2759"/>
<evidence type="ECO:0000256" key="1">
    <source>
        <dbReference type="SAM" id="MobiDB-lite"/>
    </source>
</evidence>
<feature type="transmembrane region" description="Helical" evidence="2">
    <location>
        <begin position="82"/>
        <end position="102"/>
    </location>
</feature>
<dbReference type="EMBL" id="LGTZ01000964">
    <property type="protein sequence ID" value="OJD22773.1"/>
    <property type="molecule type" value="Genomic_DNA"/>
</dbReference>
<feature type="transmembrane region" description="Helical" evidence="2">
    <location>
        <begin position="43"/>
        <end position="62"/>
    </location>
</feature>
<accession>A0A1J9R565</accession>